<dbReference type="AlphaFoldDB" id="A0A8R7UBE4"/>
<reference evidence="2" key="2">
    <citation type="submission" date="2018-03" db="EMBL/GenBank/DDBJ databases">
        <title>The Triticum urartu genome reveals the dynamic nature of wheat genome evolution.</title>
        <authorList>
            <person name="Ling H."/>
            <person name="Ma B."/>
            <person name="Shi X."/>
            <person name="Liu H."/>
            <person name="Dong L."/>
            <person name="Sun H."/>
            <person name="Cao Y."/>
            <person name="Gao Q."/>
            <person name="Zheng S."/>
            <person name="Li Y."/>
            <person name="Yu Y."/>
            <person name="Du H."/>
            <person name="Qi M."/>
            <person name="Li Y."/>
            <person name="Yu H."/>
            <person name="Cui Y."/>
            <person name="Wang N."/>
            <person name="Chen C."/>
            <person name="Wu H."/>
            <person name="Zhao Y."/>
            <person name="Zhang J."/>
            <person name="Li Y."/>
            <person name="Zhou W."/>
            <person name="Zhang B."/>
            <person name="Hu W."/>
            <person name="Eijk M."/>
            <person name="Tang J."/>
            <person name="Witsenboer H."/>
            <person name="Zhao S."/>
            <person name="Li Z."/>
            <person name="Zhang A."/>
            <person name="Wang D."/>
            <person name="Liang C."/>
        </authorList>
    </citation>
    <scope>NUCLEOTIDE SEQUENCE [LARGE SCALE GENOMIC DNA]</scope>
    <source>
        <strain evidence="2">cv. G1812</strain>
    </source>
</reference>
<feature type="region of interest" description="Disordered" evidence="1">
    <location>
        <begin position="111"/>
        <end position="170"/>
    </location>
</feature>
<feature type="region of interest" description="Disordered" evidence="1">
    <location>
        <begin position="31"/>
        <end position="62"/>
    </location>
</feature>
<reference evidence="3" key="1">
    <citation type="journal article" date="2013" name="Nature">
        <title>Draft genome of the wheat A-genome progenitor Triticum urartu.</title>
        <authorList>
            <person name="Ling H.Q."/>
            <person name="Zhao S."/>
            <person name="Liu D."/>
            <person name="Wang J."/>
            <person name="Sun H."/>
            <person name="Zhang C."/>
            <person name="Fan H."/>
            <person name="Li D."/>
            <person name="Dong L."/>
            <person name="Tao Y."/>
            <person name="Gao C."/>
            <person name="Wu H."/>
            <person name="Li Y."/>
            <person name="Cui Y."/>
            <person name="Guo X."/>
            <person name="Zheng S."/>
            <person name="Wang B."/>
            <person name="Yu K."/>
            <person name="Liang Q."/>
            <person name="Yang W."/>
            <person name="Lou X."/>
            <person name="Chen J."/>
            <person name="Feng M."/>
            <person name="Jian J."/>
            <person name="Zhang X."/>
            <person name="Luo G."/>
            <person name="Jiang Y."/>
            <person name="Liu J."/>
            <person name="Wang Z."/>
            <person name="Sha Y."/>
            <person name="Zhang B."/>
            <person name="Wu H."/>
            <person name="Tang D."/>
            <person name="Shen Q."/>
            <person name="Xue P."/>
            <person name="Zou S."/>
            <person name="Wang X."/>
            <person name="Liu X."/>
            <person name="Wang F."/>
            <person name="Yang Y."/>
            <person name="An X."/>
            <person name="Dong Z."/>
            <person name="Zhang K."/>
            <person name="Zhang X."/>
            <person name="Luo M.C."/>
            <person name="Dvorak J."/>
            <person name="Tong Y."/>
            <person name="Wang J."/>
            <person name="Yang H."/>
            <person name="Li Z."/>
            <person name="Wang D."/>
            <person name="Zhang A."/>
            <person name="Wang J."/>
        </authorList>
    </citation>
    <scope>NUCLEOTIDE SEQUENCE</scope>
    <source>
        <strain evidence="3">cv. G1812</strain>
    </source>
</reference>
<feature type="compositionally biased region" description="Polar residues" evidence="1">
    <location>
        <begin position="152"/>
        <end position="170"/>
    </location>
</feature>
<evidence type="ECO:0000313" key="2">
    <source>
        <dbReference type="EnsemblPlants" id="TuG1812G0500000341.01.T01.cds426327"/>
    </source>
</evidence>
<organism evidence="2 3">
    <name type="scientific">Triticum urartu</name>
    <name type="common">Red wild einkorn</name>
    <name type="synonym">Crithodium urartu</name>
    <dbReference type="NCBI Taxonomy" id="4572"/>
    <lineage>
        <taxon>Eukaryota</taxon>
        <taxon>Viridiplantae</taxon>
        <taxon>Streptophyta</taxon>
        <taxon>Embryophyta</taxon>
        <taxon>Tracheophyta</taxon>
        <taxon>Spermatophyta</taxon>
        <taxon>Magnoliopsida</taxon>
        <taxon>Liliopsida</taxon>
        <taxon>Poales</taxon>
        <taxon>Poaceae</taxon>
        <taxon>BOP clade</taxon>
        <taxon>Pooideae</taxon>
        <taxon>Triticodae</taxon>
        <taxon>Triticeae</taxon>
        <taxon>Triticinae</taxon>
        <taxon>Triticum</taxon>
    </lineage>
</organism>
<reference evidence="2" key="3">
    <citation type="submission" date="2022-06" db="UniProtKB">
        <authorList>
            <consortium name="EnsemblPlants"/>
        </authorList>
    </citation>
    <scope>IDENTIFICATION</scope>
</reference>
<evidence type="ECO:0000313" key="3">
    <source>
        <dbReference type="Proteomes" id="UP000015106"/>
    </source>
</evidence>
<dbReference type="Proteomes" id="UP000015106">
    <property type="component" value="Chromosome 5"/>
</dbReference>
<protein>
    <submittedName>
        <fullName evidence="2">Uncharacterized protein</fullName>
    </submittedName>
</protein>
<dbReference type="EnsemblPlants" id="TuG1812G0500000341.01.T01">
    <property type="protein sequence ID" value="TuG1812G0500000341.01.T01.cds426327"/>
    <property type="gene ID" value="TuG1812G0500000341.01"/>
</dbReference>
<dbReference type="Gramene" id="TuG1812G0500000341.01.T01">
    <property type="protein sequence ID" value="TuG1812G0500000341.01.T01.cds426327"/>
    <property type="gene ID" value="TuG1812G0500000341.01"/>
</dbReference>
<accession>A0A8R7UBE4</accession>
<feature type="compositionally biased region" description="Basic residues" evidence="1">
    <location>
        <begin position="34"/>
        <end position="54"/>
    </location>
</feature>
<feature type="compositionally biased region" description="Basic and acidic residues" evidence="1">
    <location>
        <begin position="136"/>
        <end position="151"/>
    </location>
</feature>
<proteinExistence type="predicted"/>
<evidence type="ECO:0000256" key="1">
    <source>
        <dbReference type="SAM" id="MobiDB-lite"/>
    </source>
</evidence>
<sequence length="170" mass="18462">ALSISWLHADAVTKVQEFFTVADCGDVRQSGQLGRRRSHSSTHRRWNACRHPGSRRSSSPSAYSARHTAHVVSSCARSLPSVEGAASGWTSSTRLGEEYTDVGYAASSASSIPAVAHRQPSSMSSPGCDDDEEEPCPWRRRLEQRKVRTESRTSAATEAQISTVSLDMAI</sequence>
<keyword evidence="3" id="KW-1185">Reference proteome</keyword>
<name>A0A8R7UBE4_TRIUA</name>